<evidence type="ECO:0000313" key="2">
    <source>
        <dbReference type="Proteomes" id="UP000569329"/>
    </source>
</evidence>
<proteinExistence type="predicted"/>
<dbReference type="AlphaFoldDB" id="A0A839EAC9"/>
<dbReference type="EMBL" id="JACGWZ010000010">
    <property type="protein sequence ID" value="MBA8827798.1"/>
    <property type="molecule type" value="Genomic_DNA"/>
</dbReference>
<name>A0A839EAC9_9PSEU</name>
<organism evidence="1 2">
    <name type="scientific">Halosaccharopolyspora lacisalsi</name>
    <dbReference type="NCBI Taxonomy" id="1000566"/>
    <lineage>
        <taxon>Bacteria</taxon>
        <taxon>Bacillati</taxon>
        <taxon>Actinomycetota</taxon>
        <taxon>Actinomycetes</taxon>
        <taxon>Pseudonocardiales</taxon>
        <taxon>Pseudonocardiaceae</taxon>
        <taxon>Halosaccharopolyspora</taxon>
    </lineage>
</organism>
<protein>
    <submittedName>
        <fullName evidence="1">Uncharacterized protein</fullName>
    </submittedName>
</protein>
<evidence type="ECO:0000313" key="1">
    <source>
        <dbReference type="EMBL" id="MBA8827798.1"/>
    </source>
</evidence>
<dbReference type="Proteomes" id="UP000569329">
    <property type="component" value="Unassembled WGS sequence"/>
</dbReference>
<accession>A0A839EAC9</accession>
<keyword evidence="2" id="KW-1185">Reference proteome</keyword>
<reference evidence="1 2" key="1">
    <citation type="submission" date="2020-07" db="EMBL/GenBank/DDBJ databases">
        <title>Sequencing the genomes of 1000 actinobacteria strains.</title>
        <authorList>
            <person name="Klenk H.-P."/>
        </authorList>
    </citation>
    <scope>NUCLEOTIDE SEQUENCE [LARGE SCALE GENOMIC DNA]</scope>
    <source>
        <strain evidence="1 2">DSM 45975</strain>
    </source>
</reference>
<gene>
    <name evidence="1" type="ORF">FHX42_005205</name>
</gene>
<dbReference type="RefSeq" id="WP_182546957.1">
    <property type="nucleotide sequence ID" value="NZ_JACGWZ010000010.1"/>
</dbReference>
<sequence>MVAFPNSPVPRRERLHQWVLELQARIESGECDGAAVVAELAEVRRASRDLGWLADWLLVAAREQGATLPPLAAAWSQSGSRLLVRGPDQRLKKLTDRLGDAAAVRDRFLALPAENTSAEPEERG</sequence>
<comment type="caution">
    <text evidence="1">The sequence shown here is derived from an EMBL/GenBank/DDBJ whole genome shotgun (WGS) entry which is preliminary data.</text>
</comment>